<feature type="chain" id="PRO_5029612886" description="Cnidarian restricted protein" evidence="1">
    <location>
        <begin position="29"/>
        <end position="161"/>
    </location>
</feature>
<evidence type="ECO:0000256" key="1">
    <source>
        <dbReference type="SAM" id="SignalP"/>
    </source>
</evidence>
<name>A0A7M5XNH8_9CNID</name>
<dbReference type="AlphaFoldDB" id="A0A7M5XNH8"/>
<evidence type="ECO:0000313" key="2">
    <source>
        <dbReference type="EnsemblMetazoa" id="CLYHEMP026434.1"/>
    </source>
</evidence>
<proteinExistence type="predicted"/>
<keyword evidence="1" id="KW-0732">Signal</keyword>
<keyword evidence="3" id="KW-1185">Reference proteome</keyword>
<dbReference type="Proteomes" id="UP000594262">
    <property type="component" value="Unplaced"/>
</dbReference>
<sequence>MAAVNYFHRPSNILKLLLILLHIQPILNQKLQLNILGLFTTTGCSPGNEFECQNALSNQNSMIEVHRRQTFWFDAHLCFKDIQNRSDLLIDTVLPLTTDEKQHYVTKDCVNKNGSFVRSSDRIVILTYLSFQLTKLVSSLILPLNSMDMVLVSITDRPMYP</sequence>
<evidence type="ECO:0008006" key="4">
    <source>
        <dbReference type="Google" id="ProtNLM"/>
    </source>
</evidence>
<dbReference type="EnsemblMetazoa" id="CLYHEMT026434.1">
    <property type="protein sequence ID" value="CLYHEMP026434.1"/>
    <property type="gene ID" value="CLYHEMG026434"/>
</dbReference>
<organism evidence="2 3">
    <name type="scientific">Clytia hemisphaerica</name>
    <dbReference type="NCBI Taxonomy" id="252671"/>
    <lineage>
        <taxon>Eukaryota</taxon>
        <taxon>Metazoa</taxon>
        <taxon>Cnidaria</taxon>
        <taxon>Hydrozoa</taxon>
        <taxon>Hydroidolina</taxon>
        <taxon>Leptothecata</taxon>
        <taxon>Obeliida</taxon>
        <taxon>Clytiidae</taxon>
        <taxon>Clytia</taxon>
    </lineage>
</organism>
<evidence type="ECO:0000313" key="3">
    <source>
        <dbReference type="Proteomes" id="UP000594262"/>
    </source>
</evidence>
<feature type="signal peptide" evidence="1">
    <location>
        <begin position="1"/>
        <end position="28"/>
    </location>
</feature>
<reference evidence="2" key="1">
    <citation type="submission" date="2021-01" db="UniProtKB">
        <authorList>
            <consortium name="EnsemblMetazoa"/>
        </authorList>
    </citation>
    <scope>IDENTIFICATION</scope>
</reference>
<protein>
    <recommendedName>
        <fullName evidence="4">Cnidarian restricted protein</fullName>
    </recommendedName>
</protein>
<accession>A0A7M5XNH8</accession>